<keyword evidence="1" id="KW-0472">Membrane</keyword>
<dbReference type="RefSeq" id="WP_104832019.1">
    <property type="nucleotide sequence ID" value="NZ_PJCH01000017.1"/>
</dbReference>
<keyword evidence="1" id="KW-1133">Transmembrane helix</keyword>
<name>A0A2S7JYQ2_9PROT</name>
<dbReference type="AlphaFoldDB" id="A0A2S7JYQ2"/>
<evidence type="ECO:0000313" key="2">
    <source>
        <dbReference type="EMBL" id="PQA85379.1"/>
    </source>
</evidence>
<dbReference type="Proteomes" id="UP000239504">
    <property type="component" value="Unassembled WGS sequence"/>
</dbReference>
<gene>
    <name evidence="2" type="ORF">CW354_20740</name>
</gene>
<organism evidence="2 3">
    <name type="scientific">Hyphococcus luteus</name>
    <dbReference type="NCBI Taxonomy" id="2058213"/>
    <lineage>
        <taxon>Bacteria</taxon>
        <taxon>Pseudomonadati</taxon>
        <taxon>Pseudomonadota</taxon>
        <taxon>Alphaproteobacteria</taxon>
        <taxon>Parvularculales</taxon>
        <taxon>Parvularculaceae</taxon>
        <taxon>Hyphococcus</taxon>
    </lineage>
</organism>
<evidence type="ECO:0000256" key="1">
    <source>
        <dbReference type="SAM" id="Phobius"/>
    </source>
</evidence>
<keyword evidence="3" id="KW-1185">Reference proteome</keyword>
<reference evidence="2 3" key="1">
    <citation type="submission" date="2017-12" db="EMBL/GenBank/DDBJ databases">
        <authorList>
            <person name="Hurst M.R.H."/>
        </authorList>
    </citation>
    <scope>NUCLEOTIDE SEQUENCE [LARGE SCALE GENOMIC DNA]</scope>
    <source>
        <strain evidence="2 3">SY-3-19</strain>
    </source>
</reference>
<protein>
    <submittedName>
        <fullName evidence="2">Uncharacterized protein</fullName>
    </submittedName>
</protein>
<feature type="transmembrane region" description="Helical" evidence="1">
    <location>
        <begin position="43"/>
        <end position="62"/>
    </location>
</feature>
<accession>A0A2S7JYQ2</accession>
<dbReference type="OrthoDB" id="7783360at2"/>
<dbReference type="EMBL" id="PJCH01000017">
    <property type="protein sequence ID" value="PQA85379.1"/>
    <property type="molecule type" value="Genomic_DNA"/>
</dbReference>
<sequence>MEREIREWRLGEVDSSVLDFAPAMRDNKAGVWGGFLMIRFCSLARFGAVLSALVVLLLGAGLQSCGRAHAQEAQLQAGLWYPVSYNIEDYYINLFQLGDNNWGVNSQRLSNEELLAGGYISPEGYPQKMPENDRLYYGGFLQGENWDGKWLILWGPAACAEFKINDGPGDEVSVSPGRLAFTRDYEKNPRLGFRVTITRLDCPLTELAYIRAENEDAYKAGEIWNPRLKPYLADYDMLRMMDPMAGGTATVTHPDQLAKPGSLFWGRAGWPPSGTAKPLQQSMPLEAVIDAGIAYDNALWLNAPLMLGAPQSFWDLRPESGDGQEWNQAFFAMVQDNAETILDSPAWDAYADALIAAMASEGYPQNRPLYIAPGNEVWNWSRQYWLGSHYAHELAKGLPEIGDNLRHGYGVLVARLKMAIDGAQARAGTDFDITVIFEGQTGAGTTKASLEAAKAWLESKGENWDDYAPGFGSSVASYWYADWWGPMLTDAERRTYWQVSKKEREALKGLARERWRESIASDPEGTAERVADFILNGPASGFGLTLAYHLATLRTLVDVSEGQYGVRFVGFYEGGSHFGRPDWMDKDWYETFLWGEQGGRLNYEINVALAKAFPSVMLSNYILAGVVGNHPFSEGPLGADNPYAVSWGKIKEAVRGQ</sequence>
<keyword evidence="1" id="KW-0812">Transmembrane</keyword>
<comment type="caution">
    <text evidence="2">The sequence shown here is derived from an EMBL/GenBank/DDBJ whole genome shotgun (WGS) entry which is preliminary data.</text>
</comment>
<proteinExistence type="predicted"/>
<evidence type="ECO:0000313" key="3">
    <source>
        <dbReference type="Proteomes" id="UP000239504"/>
    </source>
</evidence>